<evidence type="ECO:0000256" key="1">
    <source>
        <dbReference type="ARBA" id="ARBA00001614"/>
    </source>
</evidence>
<keyword evidence="10 11" id="KW-0119">Carbohydrate metabolism</keyword>
<gene>
    <name evidence="12" type="ORF">ACFSKU_11515</name>
</gene>
<evidence type="ECO:0000256" key="11">
    <source>
        <dbReference type="PIRNR" id="PIRNR005096"/>
    </source>
</evidence>
<comment type="caution">
    <text evidence="12">The sequence shown here is derived from an EMBL/GenBank/DDBJ whole genome shotgun (WGS) entry which is preliminary data.</text>
</comment>
<protein>
    <recommendedName>
        <fullName evidence="7 11">Aldose 1-epimerase</fullName>
        <ecNumber evidence="6 11">5.1.3.3</ecNumber>
    </recommendedName>
</protein>
<sequence length="353" mass="38772">MKIKKDAFGTTTEGTETSLYTLNNETGMEIKVSDYGATITSILAHDKDGKPGDVVLGFDHVSGYQSEAYLKSNPYFGAAIGRFGNRIARGKFTLDGEEYTLATNNGPNHLHGGNKGFDKVVWKAEPLEEQNAIRFTYVSADGEEGYPGTLTTTVTYTLSSANELKIDYKASTTKATPINLTNHTYFNLAAGKLEDALNHVLTLHANKYTVVDESFIPTGENRDVTGTPMDFRTPEVIGSRIEQVPGGYDHNYVLQDKSSALKLAATVFDPATGRTLEVYTTEPGVQFYTGNFLDGTLTGKGNITYKKRYGFCLETQHFPDSPNQPDFPSTILRPDDTYTSSTVYRFSVKDQAS</sequence>
<evidence type="ECO:0000256" key="2">
    <source>
        <dbReference type="ARBA" id="ARBA00001913"/>
    </source>
</evidence>
<comment type="similarity">
    <text evidence="4 11">Belongs to the aldose epimerase family.</text>
</comment>
<dbReference type="Pfam" id="PF01263">
    <property type="entry name" value="Aldose_epim"/>
    <property type="match status" value="1"/>
</dbReference>
<dbReference type="InterPro" id="IPR008183">
    <property type="entry name" value="Aldose_1/G6P_1-epimerase"/>
</dbReference>
<keyword evidence="9 11" id="KW-0413">Isomerase</keyword>
<name>A0ABW4X034_9BACT</name>
<dbReference type="PROSITE" id="PS00545">
    <property type="entry name" value="ALDOSE_1_EPIMERASE"/>
    <property type="match status" value="1"/>
</dbReference>
<reference evidence="13" key="1">
    <citation type="journal article" date="2019" name="Int. J. Syst. Evol. Microbiol.">
        <title>The Global Catalogue of Microorganisms (GCM) 10K type strain sequencing project: providing services to taxonomists for standard genome sequencing and annotation.</title>
        <authorList>
            <consortium name="The Broad Institute Genomics Platform"/>
            <consortium name="The Broad Institute Genome Sequencing Center for Infectious Disease"/>
            <person name="Wu L."/>
            <person name="Ma J."/>
        </authorList>
    </citation>
    <scope>NUCLEOTIDE SEQUENCE [LARGE SCALE GENOMIC DNA]</scope>
    <source>
        <strain evidence="13">JCM 16545</strain>
    </source>
</reference>
<keyword evidence="13" id="KW-1185">Reference proteome</keyword>
<dbReference type="InterPro" id="IPR047215">
    <property type="entry name" value="Galactose_mutarotase-like"/>
</dbReference>
<evidence type="ECO:0000313" key="13">
    <source>
        <dbReference type="Proteomes" id="UP001597369"/>
    </source>
</evidence>
<organism evidence="12 13">
    <name type="scientific">Pontibacter silvestris</name>
    <dbReference type="NCBI Taxonomy" id="2305183"/>
    <lineage>
        <taxon>Bacteria</taxon>
        <taxon>Pseudomonadati</taxon>
        <taxon>Bacteroidota</taxon>
        <taxon>Cytophagia</taxon>
        <taxon>Cytophagales</taxon>
        <taxon>Hymenobacteraceae</taxon>
        <taxon>Pontibacter</taxon>
    </lineage>
</organism>
<comment type="cofactor">
    <cofactor evidence="2">
        <name>Ca(2+)</name>
        <dbReference type="ChEBI" id="CHEBI:29108"/>
    </cofactor>
</comment>
<dbReference type="RefSeq" id="WP_229958198.1">
    <property type="nucleotide sequence ID" value="NZ_JAJJWI010000002.1"/>
</dbReference>
<evidence type="ECO:0000256" key="8">
    <source>
        <dbReference type="ARBA" id="ARBA00022837"/>
    </source>
</evidence>
<proteinExistence type="inferred from homology"/>
<evidence type="ECO:0000256" key="9">
    <source>
        <dbReference type="ARBA" id="ARBA00023235"/>
    </source>
</evidence>
<comment type="subunit">
    <text evidence="5">Monomer.</text>
</comment>
<evidence type="ECO:0000256" key="5">
    <source>
        <dbReference type="ARBA" id="ARBA00011245"/>
    </source>
</evidence>
<comment type="catalytic activity">
    <reaction evidence="1 11">
        <text>alpha-D-glucose = beta-D-glucose</text>
        <dbReference type="Rhea" id="RHEA:10264"/>
        <dbReference type="ChEBI" id="CHEBI:15903"/>
        <dbReference type="ChEBI" id="CHEBI:17925"/>
        <dbReference type="EC" id="5.1.3.3"/>
    </reaction>
</comment>
<dbReference type="InterPro" id="IPR014718">
    <property type="entry name" value="GH-type_carb-bd"/>
</dbReference>
<dbReference type="NCBIfam" id="NF008277">
    <property type="entry name" value="PRK11055.1"/>
    <property type="match status" value="1"/>
</dbReference>
<dbReference type="PIRSF" id="PIRSF005096">
    <property type="entry name" value="GALM"/>
    <property type="match status" value="1"/>
</dbReference>
<comment type="pathway">
    <text evidence="3 11">Carbohydrate metabolism; hexose metabolism.</text>
</comment>
<dbReference type="Proteomes" id="UP001597369">
    <property type="component" value="Unassembled WGS sequence"/>
</dbReference>
<dbReference type="GO" id="GO:0016853">
    <property type="term" value="F:isomerase activity"/>
    <property type="evidence" value="ECO:0007669"/>
    <property type="project" value="UniProtKB-KW"/>
</dbReference>
<dbReference type="CDD" id="cd09019">
    <property type="entry name" value="galactose_mutarotase_like"/>
    <property type="match status" value="1"/>
</dbReference>
<evidence type="ECO:0000256" key="3">
    <source>
        <dbReference type="ARBA" id="ARBA00005028"/>
    </source>
</evidence>
<accession>A0ABW4X034</accession>
<dbReference type="SUPFAM" id="SSF74650">
    <property type="entry name" value="Galactose mutarotase-like"/>
    <property type="match status" value="1"/>
</dbReference>
<keyword evidence="8" id="KW-0106">Calcium</keyword>
<dbReference type="InterPro" id="IPR011013">
    <property type="entry name" value="Gal_mutarotase_sf_dom"/>
</dbReference>
<dbReference type="EC" id="5.1.3.3" evidence="6 11"/>
<dbReference type="Gene3D" id="2.70.98.10">
    <property type="match status" value="1"/>
</dbReference>
<dbReference type="EMBL" id="JBHUHV010000037">
    <property type="protein sequence ID" value="MFD2067512.1"/>
    <property type="molecule type" value="Genomic_DNA"/>
</dbReference>
<dbReference type="InterPro" id="IPR015443">
    <property type="entry name" value="Aldose_1-epimerase"/>
</dbReference>
<evidence type="ECO:0000313" key="12">
    <source>
        <dbReference type="EMBL" id="MFD2067512.1"/>
    </source>
</evidence>
<evidence type="ECO:0000256" key="7">
    <source>
        <dbReference type="ARBA" id="ARBA00014165"/>
    </source>
</evidence>
<dbReference type="PANTHER" id="PTHR10091:SF0">
    <property type="entry name" value="GALACTOSE MUTAROTASE"/>
    <property type="match status" value="1"/>
</dbReference>
<evidence type="ECO:0000256" key="6">
    <source>
        <dbReference type="ARBA" id="ARBA00013185"/>
    </source>
</evidence>
<dbReference type="InterPro" id="IPR018052">
    <property type="entry name" value="Ald1_epimerase_CS"/>
</dbReference>
<evidence type="ECO:0000256" key="4">
    <source>
        <dbReference type="ARBA" id="ARBA00006206"/>
    </source>
</evidence>
<evidence type="ECO:0000256" key="10">
    <source>
        <dbReference type="ARBA" id="ARBA00023277"/>
    </source>
</evidence>
<dbReference type="PANTHER" id="PTHR10091">
    <property type="entry name" value="ALDOSE-1-EPIMERASE"/>
    <property type="match status" value="1"/>
</dbReference>